<evidence type="ECO:0000313" key="1">
    <source>
        <dbReference type="EMBL" id="EKX35863.1"/>
    </source>
</evidence>
<dbReference type="AlphaFoldDB" id="L1IHZ1"/>
<feature type="non-terminal residue" evidence="1">
    <location>
        <position position="1"/>
    </location>
</feature>
<keyword evidence="3" id="KW-1185">Reference proteome</keyword>
<dbReference type="HOGENOM" id="CLU_2783750_0_0_1"/>
<dbReference type="PaxDb" id="55529-EKX35863"/>
<proteinExistence type="predicted"/>
<sequence length="69" mass="8002">HGGYYLMDHPDPPSDLYFRLKQPRYFYKHRGPTRDCVCRSRLVPTSALASLFARSIHCFHPISLPLVSI</sequence>
<accession>L1IHZ1</accession>
<dbReference type="GeneID" id="17292603"/>
<evidence type="ECO:0000313" key="3">
    <source>
        <dbReference type="Proteomes" id="UP000011087"/>
    </source>
</evidence>
<organism evidence="1">
    <name type="scientific">Guillardia theta (strain CCMP2712)</name>
    <name type="common">Cryptophyte</name>
    <dbReference type="NCBI Taxonomy" id="905079"/>
    <lineage>
        <taxon>Eukaryota</taxon>
        <taxon>Cryptophyceae</taxon>
        <taxon>Pyrenomonadales</taxon>
        <taxon>Geminigeraceae</taxon>
        <taxon>Guillardia</taxon>
    </lineage>
</organism>
<dbReference type="KEGG" id="gtt:GUITHDRAFT_79402"/>
<dbReference type="Proteomes" id="UP000011087">
    <property type="component" value="Unassembled WGS sequence"/>
</dbReference>
<gene>
    <name evidence="1" type="ORF">GUITHDRAFT_79402</name>
</gene>
<reference evidence="1 3" key="1">
    <citation type="journal article" date="2012" name="Nature">
        <title>Algal genomes reveal evolutionary mosaicism and the fate of nucleomorphs.</title>
        <authorList>
            <consortium name="DOE Joint Genome Institute"/>
            <person name="Curtis B.A."/>
            <person name="Tanifuji G."/>
            <person name="Burki F."/>
            <person name="Gruber A."/>
            <person name="Irimia M."/>
            <person name="Maruyama S."/>
            <person name="Arias M.C."/>
            <person name="Ball S.G."/>
            <person name="Gile G.H."/>
            <person name="Hirakawa Y."/>
            <person name="Hopkins J.F."/>
            <person name="Kuo A."/>
            <person name="Rensing S.A."/>
            <person name="Schmutz J."/>
            <person name="Symeonidi A."/>
            <person name="Elias M."/>
            <person name="Eveleigh R.J."/>
            <person name="Herman E.K."/>
            <person name="Klute M.J."/>
            <person name="Nakayama T."/>
            <person name="Obornik M."/>
            <person name="Reyes-Prieto A."/>
            <person name="Armbrust E.V."/>
            <person name="Aves S.J."/>
            <person name="Beiko R.G."/>
            <person name="Coutinho P."/>
            <person name="Dacks J.B."/>
            <person name="Durnford D.G."/>
            <person name="Fast N.M."/>
            <person name="Green B.R."/>
            <person name="Grisdale C.J."/>
            <person name="Hempel F."/>
            <person name="Henrissat B."/>
            <person name="Hoppner M.P."/>
            <person name="Ishida K."/>
            <person name="Kim E."/>
            <person name="Koreny L."/>
            <person name="Kroth P.G."/>
            <person name="Liu Y."/>
            <person name="Malik S.B."/>
            <person name="Maier U.G."/>
            <person name="McRose D."/>
            <person name="Mock T."/>
            <person name="Neilson J.A."/>
            <person name="Onodera N.T."/>
            <person name="Poole A.M."/>
            <person name="Pritham E.J."/>
            <person name="Richards T.A."/>
            <person name="Rocap G."/>
            <person name="Roy S.W."/>
            <person name="Sarai C."/>
            <person name="Schaack S."/>
            <person name="Shirato S."/>
            <person name="Slamovits C.H."/>
            <person name="Spencer D.F."/>
            <person name="Suzuki S."/>
            <person name="Worden A.Z."/>
            <person name="Zauner S."/>
            <person name="Barry K."/>
            <person name="Bell C."/>
            <person name="Bharti A.K."/>
            <person name="Crow J.A."/>
            <person name="Grimwood J."/>
            <person name="Kramer R."/>
            <person name="Lindquist E."/>
            <person name="Lucas S."/>
            <person name="Salamov A."/>
            <person name="McFadden G.I."/>
            <person name="Lane C.E."/>
            <person name="Keeling P.J."/>
            <person name="Gray M.W."/>
            <person name="Grigoriev I.V."/>
            <person name="Archibald J.M."/>
        </authorList>
    </citation>
    <scope>NUCLEOTIDE SEQUENCE</scope>
    <source>
        <strain evidence="1 3">CCMP2712</strain>
    </source>
</reference>
<protein>
    <submittedName>
        <fullName evidence="1 2">Uncharacterized protein</fullName>
    </submittedName>
</protein>
<reference evidence="2" key="3">
    <citation type="submission" date="2015-06" db="UniProtKB">
        <authorList>
            <consortium name="EnsemblProtists"/>
        </authorList>
    </citation>
    <scope>IDENTIFICATION</scope>
</reference>
<dbReference type="RefSeq" id="XP_005822843.1">
    <property type="nucleotide sequence ID" value="XM_005822786.1"/>
</dbReference>
<dbReference type="EMBL" id="JH993083">
    <property type="protein sequence ID" value="EKX35863.1"/>
    <property type="molecule type" value="Genomic_DNA"/>
</dbReference>
<name>L1IHZ1_GUITC</name>
<dbReference type="EnsemblProtists" id="EKX35863">
    <property type="protein sequence ID" value="EKX35863"/>
    <property type="gene ID" value="GUITHDRAFT_79402"/>
</dbReference>
<reference evidence="3" key="2">
    <citation type="submission" date="2012-11" db="EMBL/GenBank/DDBJ databases">
        <authorList>
            <person name="Kuo A."/>
            <person name="Curtis B.A."/>
            <person name="Tanifuji G."/>
            <person name="Burki F."/>
            <person name="Gruber A."/>
            <person name="Irimia M."/>
            <person name="Maruyama S."/>
            <person name="Arias M.C."/>
            <person name="Ball S.G."/>
            <person name="Gile G.H."/>
            <person name="Hirakawa Y."/>
            <person name="Hopkins J.F."/>
            <person name="Rensing S.A."/>
            <person name="Schmutz J."/>
            <person name="Symeonidi A."/>
            <person name="Elias M."/>
            <person name="Eveleigh R.J."/>
            <person name="Herman E.K."/>
            <person name="Klute M.J."/>
            <person name="Nakayama T."/>
            <person name="Obornik M."/>
            <person name="Reyes-Prieto A."/>
            <person name="Armbrust E.V."/>
            <person name="Aves S.J."/>
            <person name="Beiko R.G."/>
            <person name="Coutinho P."/>
            <person name="Dacks J.B."/>
            <person name="Durnford D.G."/>
            <person name="Fast N.M."/>
            <person name="Green B.R."/>
            <person name="Grisdale C."/>
            <person name="Hempe F."/>
            <person name="Henrissat B."/>
            <person name="Hoppner M.P."/>
            <person name="Ishida K.-I."/>
            <person name="Kim E."/>
            <person name="Koreny L."/>
            <person name="Kroth P.G."/>
            <person name="Liu Y."/>
            <person name="Malik S.-B."/>
            <person name="Maier U.G."/>
            <person name="McRose D."/>
            <person name="Mock T."/>
            <person name="Neilson J.A."/>
            <person name="Onodera N.T."/>
            <person name="Poole A.M."/>
            <person name="Pritham E.J."/>
            <person name="Richards T.A."/>
            <person name="Rocap G."/>
            <person name="Roy S.W."/>
            <person name="Sarai C."/>
            <person name="Schaack S."/>
            <person name="Shirato S."/>
            <person name="Slamovits C.H."/>
            <person name="Spencer D.F."/>
            <person name="Suzuki S."/>
            <person name="Worden A.Z."/>
            <person name="Zauner S."/>
            <person name="Barry K."/>
            <person name="Bell C."/>
            <person name="Bharti A.K."/>
            <person name="Crow J.A."/>
            <person name="Grimwood J."/>
            <person name="Kramer R."/>
            <person name="Lindquist E."/>
            <person name="Lucas S."/>
            <person name="Salamov A."/>
            <person name="McFadden G.I."/>
            <person name="Lane C.E."/>
            <person name="Keeling P.J."/>
            <person name="Gray M.W."/>
            <person name="Grigoriev I.V."/>
            <person name="Archibald J.M."/>
        </authorList>
    </citation>
    <scope>NUCLEOTIDE SEQUENCE</scope>
    <source>
        <strain evidence="3">CCMP2712</strain>
    </source>
</reference>
<evidence type="ECO:0000313" key="2">
    <source>
        <dbReference type="EnsemblProtists" id="EKX35863"/>
    </source>
</evidence>